<dbReference type="EMBL" id="CAMXCT010001465">
    <property type="protein sequence ID" value="CAI3990343.1"/>
    <property type="molecule type" value="Genomic_DNA"/>
</dbReference>
<accession>A0A9P1CFZ1</accession>
<evidence type="ECO:0000313" key="4">
    <source>
        <dbReference type="EMBL" id="CAL1143718.1"/>
    </source>
</evidence>
<keyword evidence="1" id="KW-0175">Coiled coil</keyword>
<feature type="coiled-coil region" evidence="1">
    <location>
        <begin position="160"/>
        <end position="212"/>
    </location>
</feature>
<reference evidence="3" key="1">
    <citation type="submission" date="2022-10" db="EMBL/GenBank/DDBJ databases">
        <authorList>
            <person name="Chen Y."/>
            <person name="Dougan E. K."/>
            <person name="Chan C."/>
            <person name="Rhodes N."/>
            <person name="Thang M."/>
        </authorList>
    </citation>
    <scope>NUCLEOTIDE SEQUENCE</scope>
</reference>
<name>A0A9P1CFZ1_9DINO</name>
<dbReference type="EMBL" id="CAMXCT020001465">
    <property type="protein sequence ID" value="CAL1143718.1"/>
    <property type="molecule type" value="Genomic_DNA"/>
</dbReference>
<sequence>MSWAASASLQLPASGMQPKDAADQEAEDKAVSDKCTLLRTRLGGLPEEDRQFATDILTSQIRETWALRRALAAQREDDGGRRGLFQLRIFEAEAKMARKEELVEAELCAELVQEAKGLAAQADSLRTRDQSRDPRYAHWEEAAVRLPAAITTEAALRDRVEQLSQQEQQVYSQVEEWQRESAAELLSCRFEVSDLQRQCGELRGELVQAQAEMSMASQGAVEVQFPRKDASEIRESQHVYGRSAAIRWHDPGCVFDAFASPGPERAQMFPADFGHLCERLRRAQGRGPSGEKERRDFADFAFSAVFGNEAAVDRSTFMRLYPHFALMLQELEEAFVKDD</sequence>
<dbReference type="AlphaFoldDB" id="A0A9P1CFZ1"/>
<feature type="compositionally biased region" description="Polar residues" evidence="2">
    <location>
        <begin position="1"/>
        <end position="11"/>
    </location>
</feature>
<comment type="caution">
    <text evidence="3">The sequence shown here is derived from an EMBL/GenBank/DDBJ whole genome shotgun (WGS) entry which is preliminary data.</text>
</comment>
<organism evidence="3">
    <name type="scientific">Cladocopium goreaui</name>
    <dbReference type="NCBI Taxonomy" id="2562237"/>
    <lineage>
        <taxon>Eukaryota</taxon>
        <taxon>Sar</taxon>
        <taxon>Alveolata</taxon>
        <taxon>Dinophyceae</taxon>
        <taxon>Suessiales</taxon>
        <taxon>Symbiodiniaceae</taxon>
        <taxon>Cladocopium</taxon>
    </lineage>
</organism>
<evidence type="ECO:0000256" key="1">
    <source>
        <dbReference type="SAM" id="Coils"/>
    </source>
</evidence>
<dbReference type="OrthoDB" id="433824at2759"/>
<gene>
    <name evidence="3" type="ORF">C1SCF055_LOCUS17339</name>
</gene>
<evidence type="ECO:0000313" key="5">
    <source>
        <dbReference type="EMBL" id="CAL4777655.1"/>
    </source>
</evidence>
<evidence type="ECO:0000313" key="3">
    <source>
        <dbReference type="EMBL" id="CAI3990343.1"/>
    </source>
</evidence>
<proteinExistence type="predicted"/>
<keyword evidence="6" id="KW-1185">Reference proteome</keyword>
<reference evidence="4" key="2">
    <citation type="submission" date="2024-04" db="EMBL/GenBank/DDBJ databases">
        <authorList>
            <person name="Chen Y."/>
            <person name="Shah S."/>
            <person name="Dougan E. K."/>
            <person name="Thang M."/>
            <person name="Chan C."/>
        </authorList>
    </citation>
    <scope>NUCLEOTIDE SEQUENCE [LARGE SCALE GENOMIC DNA]</scope>
</reference>
<protein>
    <submittedName>
        <fullName evidence="5">Glutamine synthetase</fullName>
    </submittedName>
</protein>
<dbReference type="EMBL" id="CAMXCT030001465">
    <property type="protein sequence ID" value="CAL4777655.1"/>
    <property type="molecule type" value="Genomic_DNA"/>
</dbReference>
<evidence type="ECO:0000313" key="6">
    <source>
        <dbReference type="Proteomes" id="UP001152797"/>
    </source>
</evidence>
<feature type="region of interest" description="Disordered" evidence="2">
    <location>
        <begin position="1"/>
        <end position="31"/>
    </location>
</feature>
<evidence type="ECO:0000256" key="2">
    <source>
        <dbReference type="SAM" id="MobiDB-lite"/>
    </source>
</evidence>
<dbReference type="Proteomes" id="UP001152797">
    <property type="component" value="Unassembled WGS sequence"/>
</dbReference>